<protein>
    <submittedName>
        <fullName evidence="2">Uncharacterized protein</fullName>
    </submittedName>
</protein>
<feature type="region of interest" description="Disordered" evidence="1">
    <location>
        <begin position="96"/>
        <end position="115"/>
    </location>
</feature>
<reference evidence="2 3" key="1">
    <citation type="submission" date="2023-09" db="EMBL/GenBank/DDBJ databases">
        <title>Multi-omics analysis of a traditional fermented food reveals byproduct-associated fungal strains for waste-to-food upcycling.</title>
        <authorList>
            <consortium name="Lawrence Berkeley National Laboratory"/>
            <person name="Rekdal V.M."/>
            <person name="Villalobos-Escobedo J.M."/>
            <person name="Rodriguez-Valeron N."/>
            <person name="Garcia M.O."/>
            <person name="Vasquez D.P."/>
            <person name="Damayanti I."/>
            <person name="Sorensen P.M."/>
            <person name="Baidoo E.E."/>
            <person name="De Carvalho A.C."/>
            <person name="Riley R."/>
            <person name="Lipzen A."/>
            <person name="He G."/>
            <person name="Yan M."/>
            <person name="Haridas S."/>
            <person name="Daum C."/>
            <person name="Yoshinaga Y."/>
            <person name="Ng V."/>
            <person name="Grigoriev I.V."/>
            <person name="Munk R."/>
            <person name="Nuraida L."/>
            <person name="Wijaya C.H."/>
            <person name="Morales P.-C."/>
            <person name="Keasling J.D."/>
        </authorList>
    </citation>
    <scope>NUCLEOTIDE SEQUENCE [LARGE SCALE GENOMIC DNA]</scope>
    <source>
        <strain evidence="2 3">FGSC 2613</strain>
    </source>
</reference>
<keyword evidence="3" id="KW-1185">Reference proteome</keyword>
<name>A0ABR3CZ91_NEUIN</name>
<proteinExistence type="predicted"/>
<organism evidence="2 3">
    <name type="scientific">Neurospora intermedia</name>
    <dbReference type="NCBI Taxonomy" id="5142"/>
    <lineage>
        <taxon>Eukaryota</taxon>
        <taxon>Fungi</taxon>
        <taxon>Dikarya</taxon>
        <taxon>Ascomycota</taxon>
        <taxon>Pezizomycotina</taxon>
        <taxon>Sordariomycetes</taxon>
        <taxon>Sordariomycetidae</taxon>
        <taxon>Sordariales</taxon>
        <taxon>Sordariaceae</taxon>
        <taxon>Neurospora</taxon>
    </lineage>
</organism>
<accession>A0ABR3CZ91</accession>
<dbReference type="Proteomes" id="UP001451303">
    <property type="component" value="Unassembled WGS sequence"/>
</dbReference>
<feature type="compositionally biased region" description="Basic residues" evidence="1">
    <location>
        <begin position="101"/>
        <end position="115"/>
    </location>
</feature>
<evidence type="ECO:0000313" key="3">
    <source>
        <dbReference type="Proteomes" id="UP001451303"/>
    </source>
</evidence>
<comment type="caution">
    <text evidence="2">The sequence shown here is derived from an EMBL/GenBank/DDBJ whole genome shotgun (WGS) entry which is preliminary data.</text>
</comment>
<evidence type="ECO:0000256" key="1">
    <source>
        <dbReference type="SAM" id="MobiDB-lite"/>
    </source>
</evidence>
<gene>
    <name evidence="2" type="ORF">QR685DRAFT_576229</name>
</gene>
<evidence type="ECO:0000313" key="2">
    <source>
        <dbReference type="EMBL" id="KAL0465388.1"/>
    </source>
</evidence>
<sequence>MLGILLDTSQCTLRDERYPTQQKHPDRHTFTSSWLFDPRRHPLTSLFEIHAEVTLLTSIRTQRAIFFITRHGYPYAAILEPNTSELAQSGDAVPMCPNIGHKGRRQHTSRNPRLY</sequence>
<dbReference type="EMBL" id="JAVLET010000017">
    <property type="protein sequence ID" value="KAL0465388.1"/>
    <property type="molecule type" value="Genomic_DNA"/>
</dbReference>